<dbReference type="Proteomes" id="UP000838878">
    <property type="component" value="Chromosome 9"/>
</dbReference>
<dbReference type="InterPro" id="IPR009003">
    <property type="entry name" value="Peptidase_S1_PA"/>
</dbReference>
<name>A0A8J9VZF9_9NEOP</name>
<feature type="non-terminal residue" evidence="8">
    <location>
        <position position="306"/>
    </location>
</feature>
<dbReference type="Gene3D" id="2.40.10.10">
    <property type="entry name" value="Trypsin-like serine proteases"/>
    <property type="match status" value="1"/>
</dbReference>
<evidence type="ECO:0000256" key="6">
    <source>
        <dbReference type="SAM" id="SignalP"/>
    </source>
</evidence>
<keyword evidence="5" id="KW-1015">Disulfide bond</keyword>
<proteinExistence type="inferred from homology"/>
<dbReference type="EMBL" id="OV170229">
    <property type="protein sequence ID" value="CAH0731260.1"/>
    <property type="molecule type" value="Genomic_DNA"/>
</dbReference>
<reference evidence="8" key="1">
    <citation type="submission" date="2021-12" db="EMBL/GenBank/DDBJ databases">
        <authorList>
            <person name="Martin H S."/>
        </authorList>
    </citation>
    <scope>NUCLEOTIDE SEQUENCE</scope>
</reference>
<feature type="chain" id="PRO_5035452199" description="Peptidase S1 domain-containing protein" evidence="6">
    <location>
        <begin position="43"/>
        <end position="306"/>
    </location>
</feature>
<evidence type="ECO:0000259" key="7">
    <source>
        <dbReference type="SMART" id="SM00020"/>
    </source>
</evidence>
<dbReference type="GO" id="GO:0006508">
    <property type="term" value="P:proteolysis"/>
    <property type="evidence" value="ECO:0007669"/>
    <property type="project" value="UniProtKB-KW"/>
</dbReference>
<dbReference type="InterPro" id="IPR033116">
    <property type="entry name" value="TRYPSIN_SER"/>
</dbReference>
<dbReference type="CDD" id="cd00190">
    <property type="entry name" value="Tryp_SPc"/>
    <property type="match status" value="1"/>
</dbReference>
<keyword evidence="4" id="KW-0720">Serine protease</keyword>
<dbReference type="InterPro" id="IPR001314">
    <property type="entry name" value="Peptidase_S1A"/>
</dbReference>
<evidence type="ECO:0000256" key="2">
    <source>
        <dbReference type="ARBA" id="ARBA00022670"/>
    </source>
</evidence>
<dbReference type="InterPro" id="IPR018114">
    <property type="entry name" value="TRYPSIN_HIS"/>
</dbReference>
<feature type="signal peptide" evidence="6">
    <location>
        <begin position="1"/>
        <end position="42"/>
    </location>
</feature>
<accession>A0A8J9VZF9</accession>
<keyword evidence="9" id="KW-1185">Reference proteome</keyword>
<dbReference type="InterPro" id="IPR043504">
    <property type="entry name" value="Peptidase_S1_PA_chymotrypsin"/>
</dbReference>
<dbReference type="PROSITE" id="PS00135">
    <property type="entry name" value="TRYPSIN_SER"/>
    <property type="match status" value="1"/>
</dbReference>
<dbReference type="Pfam" id="PF00089">
    <property type="entry name" value="Trypsin"/>
    <property type="match status" value="1"/>
</dbReference>
<dbReference type="InterPro" id="IPR001254">
    <property type="entry name" value="Trypsin_dom"/>
</dbReference>
<dbReference type="GO" id="GO:0004252">
    <property type="term" value="F:serine-type endopeptidase activity"/>
    <property type="evidence" value="ECO:0007669"/>
    <property type="project" value="InterPro"/>
</dbReference>
<keyword evidence="2" id="KW-0645">Protease</keyword>
<keyword evidence="3" id="KW-0378">Hydrolase</keyword>
<evidence type="ECO:0000313" key="8">
    <source>
        <dbReference type="EMBL" id="CAH0731260.1"/>
    </source>
</evidence>
<organism evidence="8 9">
    <name type="scientific">Brenthis ino</name>
    <name type="common">lesser marbled fritillary</name>
    <dbReference type="NCBI Taxonomy" id="405034"/>
    <lineage>
        <taxon>Eukaryota</taxon>
        <taxon>Metazoa</taxon>
        <taxon>Ecdysozoa</taxon>
        <taxon>Arthropoda</taxon>
        <taxon>Hexapoda</taxon>
        <taxon>Insecta</taxon>
        <taxon>Pterygota</taxon>
        <taxon>Neoptera</taxon>
        <taxon>Endopterygota</taxon>
        <taxon>Lepidoptera</taxon>
        <taxon>Glossata</taxon>
        <taxon>Ditrysia</taxon>
        <taxon>Papilionoidea</taxon>
        <taxon>Nymphalidae</taxon>
        <taxon>Heliconiinae</taxon>
        <taxon>Argynnini</taxon>
        <taxon>Brenthis</taxon>
    </lineage>
</organism>
<evidence type="ECO:0000256" key="3">
    <source>
        <dbReference type="ARBA" id="ARBA00022801"/>
    </source>
</evidence>
<feature type="domain" description="Peptidase S1" evidence="7">
    <location>
        <begin position="78"/>
        <end position="302"/>
    </location>
</feature>
<dbReference type="PANTHER" id="PTHR24276">
    <property type="entry name" value="POLYSERASE-RELATED"/>
    <property type="match status" value="1"/>
</dbReference>
<dbReference type="PRINTS" id="PR00722">
    <property type="entry name" value="CHYMOTRYPSIN"/>
</dbReference>
<dbReference type="OrthoDB" id="5565075at2759"/>
<evidence type="ECO:0000256" key="1">
    <source>
        <dbReference type="ARBA" id="ARBA00007664"/>
    </source>
</evidence>
<comment type="similarity">
    <text evidence="1">Belongs to the peptidase S1 family.</text>
</comment>
<dbReference type="SUPFAM" id="SSF50494">
    <property type="entry name" value="Trypsin-like serine proteases"/>
    <property type="match status" value="1"/>
</dbReference>
<gene>
    <name evidence="8" type="ORF">BINO364_LOCUS16155</name>
</gene>
<evidence type="ECO:0000256" key="4">
    <source>
        <dbReference type="ARBA" id="ARBA00022825"/>
    </source>
</evidence>
<protein>
    <recommendedName>
        <fullName evidence="7">Peptidase S1 domain-containing protein</fullName>
    </recommendedName>
</protein>
<dbReference type="PANTHER" id="PTHR24276:SF91">
    <property type="entry name" value="AT26814P-RELATED"/>
    <property type="match status" value="1"/>
</dbReference>
<keyword evidence="6" id="KW-0732">Signal</keyword>
<dbReference type="InterPro" id="IPR050430">
    <property type="entry name" value="Peptidase_S1"/>
</dbReference>
<dbReference type="SMART" id="SM00020">
    <property type="entry name" value="Tryp_SPc"/>
    <property type="match status" value="1"/>
</dbReference>
<evidence type="ECO:0000313" key="9">
    <source>
        <dbReference type="Proteomes" id="UP000838878"/>
    </source>
</evidence>
<dbReference type="AlphaFoldDB" id="A0A8J9VZF9"/>
<sequence>MAALQIGIKLDGTEPMVHHSLFTTQGKMKLFLLLVSLAVANAGVPYEPIELNYHENIGIPLAERLRQAELAQDFDGGRIVGGSASALGNHPHLGGLLITLTTGARSICGSSLVSPTCVVTAAHCWRTRQSQGRSAEVVFASLNLLSGGHRVTSTNVQMHANYNMDNLNNDIAIIVIPWVGYTNNIRNIGLASGTNAFVGVNAVAAGYGLTADSGGSSGQLRHVTLQVISNADCQRVFGPSNVIASTICTDGSQRRSTCRGDSGGSLVANGQLIGITSFGSIFGCQVGLPAAYARVTSFNAWISARM</sequence>
<evidence type="ECO:0000256" key="5">
    <source>
        <dbReference type="ARBA" id="ARBA00023157"/>
    </source>
</evidence>
<dbReference type="PROSITE" id="PS00134">
    <property type="entry name" value="TRYPSIN_HIS"/>
    <property type="match status" value="1"/>
</dbReference>